<dbReference type="InterPro" id="IPR025867">
    <property type="entry name" value="MnmE_helical"/>
</dbReference>
<dbReference type="Gene3D" id="3.30.1360.120">
    <property type="entry name" value="Probable tRNA modification gtpase trme, domain 1"/>
    <property type="match status" value="1"/>
</dbReference>
<keyword evidence="10" id="KW-1185">Reference proteome</keyword>
<reference evidence="9" key="1">
    <citation type="submission" date="2022-12" db="EMBL/GenBank/DDBJ databases">
        <title>Genomic Characterization of Candidatus Phytoplasma sacchari in China.</title>
        <authorList>
            <person name="Zhang R.-Y."/>
        </authorList>
    </citation>
    <scope>NUCLEOTIDE SEQUENCE [LARGE SCALE GENOMIC DNA]</scope>
    <source>
        <strain evidence="9">SCWL1</strain>
    </source>
</reference>
<dbReference type="EMBL" id="CP115156">
    <property type="protein sequence ID" value="WBL31343.1"/>
    <property type="molecule type" value="Genomic_DNA"/>
</dbReference>
<dbReference type="InterPro" id="IPR004520">
    <property type="entry name" value="GTPase_MnmE"/>
</dbReference>
<comment type="function">
    <text evidence="6">Exhibits a very high intrinsic GTPase hydrolysis rate. Involved in the addition of a carboxymethylaminomethyl (cmnm) group at the wobble position (U34) of certain tRNAs, forming tRNA-cmnm(5)s(2)U34.</text>
</comment>
<feature type="binding site" evidence="6">
    <location>
        <position position="236"/>
    </location>
    <ligand>
        <name>Mg(2+)</name>
        <dbReference type="ChEBI" id="CHEBI:18420"/>
    </ligand>
</feature>
<comment type="cofactor">
    <cofactor evidence="6">
        <name>K(+)</name>
        <dbReference type="ChEBI" id="CHEBI:29103"/>
    </cofactor>
    <text evidence="6">Binds 1 potassium ion per subunit.</text>
</comment>
<keyword evidence="6" id="KW-0963">Cytoplasm</keyword>
<evidence type="ECO:0000256" key="3">
    <source>
        <dbReference type="ARBA" id="ARBA00022741"/>
    </source>
</evidence>
<feature type="binding site" evidence="6">
    <location>
        <begin position="276"/>
        <end position="279"/>
    </location>
    <ligand>
        <name>GTP</name>
        <dbReference type="ChEBI" id="CHEBI:37565"/>
    </ligand>
</feature>
<dbReference type="NCBIfam" id="TIGR00450">
    <property type="entry name" value="mnmE_trmE_thdF"/>
    <property type="match status" value="1"/>
</dbReference>
<dbReference type="SUPFAM" id="SSF52540">
    <property type="entry name" value="P-loop containing nucleoside triphosphate hydrolases"/>
    <property type="match status" value="1"/>
</dbReference>
<dbReference type="Gene3D" id="3.40.50.300">
    <property type="entry name" value="P-loop containing nucleotide triphosphate hydrolases"/>
    <property type="match status" value="1"/>
</dbReference>
<evidence type="ECO:0000313" key="10">
    <source>
        <dbReference type="Proteomes" id="UP001210120"/>
    </source>
</evidence>
<dbReference type="PROSITE" id="PS51709">
    <property type="entry name" value="G_TRME"/>
    <property type="match status" value="1"/>
</dbReference>
<feature type="binding site" evidence="6">
    <location>
        <position position="22"/>
    </location>
    <ligand>
        <name>(6S)-5-formyl-5,6,7,8-tetrahydrofolate</name>
        <dbReference type="ChEBI" id="CHEBI:57457"/>
    </ligand>
</feature>
<sequence>MFEDTIAAVITPLGLGSVSIIRVSGNQAISKINKIFTNKKNKNLLEVDSHTIHHGFIFDENNQVLDEVLVSIFKKPYSFTGENVVEINCHGGILLTQLLLDRILSLKIRLAQPGEFSKRAFLNGKIDLVQAESIMDLIHAQNLNAIKISNLGLQKETSRLVNLLNQDILSLIGKIEVNIDYPEYEDFQKMTNEIISPFLEKIINKIKKILKFSYKIRLLKTGINSLIIGKPNVGKSSLLNILSNKERAIVSDIAGTTRDFVDIIVNIEGISLRLIDTAGIRKTNDPLEKIGIFKSKEILKKAELVLLLLDNSKILEPEDKFLLKLTKKYPRIVVVTKKDLPTKLDISRIKDKIIFISNIKKKGIDILKKEIINFFNLNPIKEKDFNYFSNIRHIQQIKIALDALENVKKDIEKKMPVDIHTINLKLAFNALNEIIGNPTNNDILINELFSKFCLGK</sequence>
<dbReference type="InterPro" id="IPR031168">
    <property type="entry name" value="G_TrmE"/>
</dbReference>
<feature type="binding site" evidence="6">
    <location>
        <position position="125"/>
    </location>
    <ligand>
        <name>(6S)-5-formyl-5,6,7,8-tetrahydrofolate</name>
        <dbReference type="ChEBI" id="CHEBI:57457"/>
    </ligand>
</feature>
<keyword evidence="4 6" id="KW-0630">Potassium</keyword>
<keyword evidence="3 6" id="KW-0547">Nucleotide-binding</keyword>
<dbReference type="InterPro" id="IPR027368">
    <property type="entry name" value="MnmE_dom2"/>
</dbReference>
<keyword evidence="5 6" id="KW-0342">GTP-binding</keyword>
<dbReference type="HAMAP" id="MF_00379">
    <property type="entry name" value="GTPase_MnmE"/>
    <property type="match status" value="1"/>
</dbReference>
<feature type="binding site" evidence="6">
    <location>
        <position position="232"/>
    </location>
    <ligand>
        <name>K(+)</name>
        <dbReference type="ChEBI" id="CHEBI:29103"/>
    </ligand>
</feature>
<keyword evidence="6" id="KW-0378">Hydrolase</keyword>
<name>A0ABY7M3A8_9MOLU</name>
<feature type="binding site" evidence="6">
    <location>
        <begin position="251"/>
        <end position="257"/>
    </location>
    <ligand>
        <name>GTP</name>
        <dbReference type="ChEBI" id="CHEBI:37565"/>
    </ligand>
</feature>
<evidence type="ECO:0000313" key="9">
    <source>
        <dbReference type="EMBL" id="WBL31343.1"/>
    </source>
</evidence>
<dbReference type="CDD" id="cd14858">
    <property type="entry name" value="TrmE_N"/>
    <property type="match status" value="1"/>
</dbReference>
<proteinExistence type="inferred from homology"/>
<evidence type="ECO:0000256" key="4">
    <source>
        <dbReference type="ARBA" id="ARBA00022958"/>
    </source>
</evidence>
<dbReference type="NCBIfam" id="TIGR00231">
    <property type="entry name" value="small_GTP"/>
    <property type="match status" value="1"/>
</dbReference>
<evidence type="ECO:0000256" key="1">
    <source>
        <dbReference type="ARBA" id="ARBA00011043"/>
    </source>
</evidence>
<feature type="binding site" evidence="6">
    <location>
        <position position="253"/>
    </location>
    <ligand>
        <name>K(+)</name>
        <dbReference type="ChEBI" id="CHEBI:29103"/>
    </ligand>
</feature>
<comment type="similarity">
    <text evidence="1 6 7">Belongs to the TRAFAC class TrmE-Era-EngA-EngB-Septin-like GTPase superfamily. TrmE GTPase family.</text>
</comment>
<dbReference type="EC" id="3.6.-.-" evidence="6"/>
<evidence type="ECO:0000256" key="7">
    <source>
        <dbReference type="RuleBase" id="RU003313"/>
    </source>
</evidence>
<evidence type="ECO:0000259" key="8">
    <source>
        <dbReference type="PROSITE" id="PS51709"/>
    </source>
</evidence>
<dbReference type="Gene3D" id="1.20.120.430">
    <property type="entry name" value="tRNA modification GTPase MnmE domain 2"/>
    <property type="match status" value="1"/>
</dbReference>
<feature type="domain" description="TrmE-type G" evidence="8">
    <location>
        <begin position="222"/>
        <end position="376"/>
    </location>
</feature>
<dbReference type="PANTHER" id="PTHR42714">
    <property type="entry name" value="TRNA MODIFICATION GTPASE GTPBP3"/>
    <property type="match status" value="1"/>
</dbReference>
<dbReference type="CDD" id="cd04164">
    <property type="entry name" value="trmE"/>
    <property type="match status" value="1"/>
</dbReference>
<dbReference type="PANTHER" id="PTHR42714:SF2">
    <property type="entry name" value="TRNA MODIFICATION GTPASE GTPBP3, MITOCHONDRIAL"/>
    <property type="match status" value="1"/>
</dbReference>
<comment type="caution">
    <text evidence="6">Lacks conserved residue(s) required for the propagation of feature annotation.</text>
</comment>
<dbReference type="InterPro" id="IPR027266">
    <property type="entry name" value="TrmE/GcvT-like"/>
</dbReference>
<feature type="binding site" evidence="6">
    <location>
        <position position="86"/>
    </location>
    <ligand>
        <name>(6S)-5-formyl-5,6,7,8-tetrahydrofolate</name>
        <dbReference type="ChEBI" id="CHEBI:57457"/>
    </ligand>
</feature>
<feature type="binding site" evidence="6">
    <location>
        <position position="456"/>
    </location>
    <ligand>
        <name>(6S)-5-formyl-5,6,7,8-tetrahydrofolate</name>
        <dbReference type="ChEBI" id="CHEBI:57457"/>
    </ligand>
</feature>
<dbReference type="InterPro" id="IPR005225">
    <property type="entry name" value="Small_GTP-bd"/>
</dbReference>
<evidence type="ECO:0000256" key="5">
    <source>
        <dbReference type="ARBA" id="ARBA00023134"/>
    </source>
</evidence>
<evidence type="ECO:0000256" key="6">
    <source>
        <dbReference type="HAMAP-Rule" id="MF_00379"/>
    </source>
</evidence>
<feature type="binding site" evidence="6">
    <location>
        <position position="251"/>
    </location>
    <ligand>
        <name>K(+)</name>
        <dbReference type="ChEBI" id="CHEBI:29103"/>
    </ligand>
</feature>
<keyword evidence="6" id="KW-0460">Magnesium</keyword>
<dbReference type="Proteomes" id="UP001210120">
    <property type="component" value="Chromosome"/>
</dbReference>
<protein>
    <recommendedName>
        <fullName evidence="6">tRNA modification GTPase MnmE</fullName>
        <ecNumber evidence="6">3.6.-.-</ecNumber>
    </recommendedName>
</protein>
<comment type="subunit">
    <text evidence="6">Homodimer. Heterotetramer of two MnmE and two MnmG subunits.</text>
</comment>
<organism evidence="9 10">
    <name type="scientific">Candidatus Phytoplasma sacchari</name>
    <dbReference type="NCBI Taxonomy" id="2609813"/>
    <lineage>
        <taxon>Bacteria</taxon>
        <taxon>Bacillati</taxon>
        <taxon>Mycoplasmatota</taxon>
        <taxon>Mollicutes</taxon>
        <taxon>Acholeplasmatales</taxon>
        <taxon>Acholeplasmataceae</taxon>
        <taxon>Candidatus Phytoplasma</taxon>
        <taxon>16SrXI (Rice yellow dwarf group)</taxon>
    </lineage>
</organism>
<dbReference type="InterPro" id="IPR018948">
    <property type="entry name" value="GTP-bd_TrmE_N"/>
</dbReference>
<dbReference type="Pfam" id="PF01926">
    <property type="entry name" value="MMR_HSR1"/>
    <property type="match status" value="1"/>
</dbReference>
<feature type="binding site" evidence="6">
    <location>
        <begin position="232"/>
        <end position="237"/>
    </location>
    <ligand>
        <name>GTP</name>
        <dbReference type="ChEBI" id="CHEBI:37565"/>
    </ligand>
</feature>
<gene>
    <name evidence="6 9" type="primary">mnmE</name>
    <name evidence="6" type="synonym">trmE</name>
    <name evidence="9" type="ORF">O7R10_01895</name>
</gene>
<feature type="binding site" evidence="6">
    <location>
        <position position="256"/>
    </location>
    <ligand>
        <name>K(+)</name>
        <dbReference type="ChEBI" id="CHEBI:29103"/>
    </ligand>
</feature>
<keyword evidence="2 6" id="KW-0819">tRNA processing</keyword>
<feature type="binding site" evidence="6">
    <location>
        <position position="257"/>
    </location>
    <ligand>
        <name>Mg(2+)</name>
        <dbReference type="ChEBI" id="CHEBI:18420"/>
    </ligand>
</feature>
<dbReference type="InterPro" id="IPR006073">
    <property type="entry name" value="GTP-bd"/>
</dbReference>
<accession>A0ABY7M3A8</accession>
<keyword evidence="6" id="KW-0479">Metal-binding</keyword>
<evidence type="ECO:0000256" key="2">
    <source>
        <dbReference type="ARBA" id="ARBA00022694"/>
    </source>
</evidence>
<dbReference type="Pfam" id="PF10396">
    <property type="entry name" value="TrmE_N"/>
    <property type="match status" value="1"/>
</dbReference>
<dbReference type="InterPro" id="IPR027417">
    <property type="entry name" value="P-loop_NTPase"/>
</dbReference>
<dbReference type="Pfam" id="PF12631">
    <property type="entry name" value="MnmE_helical"/>
    <property type="match status" value="1"/>
</dbReference>
<comment type="subcellular location">
    <subcellularLocation>
        <location evidence="6">Cytoplasm</location>
    </subcellularLocation>
</comment>